<keyword evidence="2" id="KW-1185">Reference proteome</keyword>
<evidence type="ECO:0000313" key="1">
    <source>
        <dbReference type="EMBL" id="OAD52396.1"/>
    </source>
</evidence>
<evidence type="ECO:0000313" key="2">
    <source>
        <dbReference type="Proteomes" id="UP000250275"/>
    </source>
</evidence>
<reference evidence="1 2" key="1">
    <citation type="submission" date="2015-07" db="EMBL/GenBank/DDBJ databases">
        <title>The genome of Eufriesea mexicana.</title>
        <authorList>
            <person name="Pan H."/>
            <person name="Kapheim K."/>
        </authorList>
    </citation>
    <scope>NUCLEOTIDE SEQUENCE [LARGE SCALE GENOMIC DNA]</scope>
    <source>
        <strain evidence="1">0111107269</strain>
        <tissue evidence="1">Whole body</tissue>
    </source>
</reference>
<sequence length="50" mass="5870">MRIPENFGSDSIEYFDWNLVGISKVSDCIRMPRYTLTSVTKNSICPELRW</sequence>
<dbReference type="AlphaFoldDB" id="A0A310SBW0"/>
<name>A0A310SBW0_9HYME</name>
<dbReference type="EMBL" id="KQ773283">
    <property type="protein sequence ID" value="OAD52396.1"/>
    <property type="molecule type" value="Genomic_DNA"/>
</dbReference>
<accession>A0A310SBW0</accession>
<proteinExistence type="predicted"/>
<dbReference type="Proteomes" id="UP000250275">
    <property type="component" value="Unassembled WGS sequence"/>
</dbReference>
<gene>
    <name evidence="1" type="ORF">WN48_01767</name>
</gene>
<protein>
    <submittedName>
        <fullName evidence="1">Uncharacterized protein</fullName>
    </submittedName>
</protein>
<organism evidence="1 2">
    <name type="scientific">Eufriesea mexicana</name>
    <dbReference type="NCBI Taxonomy" id="516756"/>
    <lineage>
        <taxon>Eukaryota</taxon>
        <taxon>Metazoa</taxon>
        <taxon>Ecdysozoa</taxon>
        <taxon>Arthropoda</taxon>
        <taxon>Hexapoda</taxon>
        <taxon>Insecta</taxon>
        <taxon>Pterygota</taxon>
        <taxon>Neoptera</taxon>
        <taxon>Endopterygota</taxon>
        <taxon>Hymenoptera</taxon>
        <taxon>Apocrita</taxon>
        <taxon>Aculeata</taxon>
        <taxon>Apoidea</taxon>
        <taxon>Anthophila</taxon>
        <taxon>Apidae</taxon>
        <taxon>Eufriesea</taxon>
    </lineage>
</organism>